<proteinExistence type="predicted"/>
<dbReference type="Gene3D" id="1.20.5.510">
    <property type="entry name" value="Single helix bin"/>
    <property type="match status" value="1"/>
</dbReference>
<dbReference type="EMBL" id="ML179761">
    <property type="protein sequence ID" value="THU82048.1"/>
    <property type="molecule type" value="Genomic_DNA"/>
</dbReference>
<evidence type="ECO:0000256" key="2">
    <source>
        <dbReference type="SAM" id="Phobius"/>
    </source>
</evidence>
<name>A0A4S8L249_DENBC</name>
<feature type="compositionally biased region" description="Polar residues" evidence="1">
    <location>
        <begin position="340"/>
        <end position="349"/>
    </location>
</feature>
<organism evidence="4 5">
    <name type="scientific">Dendrothele bispora (strain CBS 962.96)</name>
    <dbReference type="NCBI Taxonomy" id="1314807"/>
    <lineage>
        <taxon>Eukaryota</taxon>
        <taxon>Fungi</taxon>
        <taxon>Dikarya</taxon>
        <taxon>Basidiomycota</taxon>
        <taxon>Agaricomycotina</taxon>
        <taxon>Agaricomycetes</taxon>
        <taxon>Agaricomycetidae</taxon>
        <taxon>Agaricales</taxon>
        <taxon>Agaricales incertae sedis</taxon>
        <taxon>Dendrothele</taxon>
    </lineage>
</organism>
<keyword evidence="3" id="KW-0732">Signal</keyword>
<sequence>MLRQMSSILGSLFLVAAVLSPEALAQSSSPAKCTNQTFAGYSNSRGVDPCTVGIEVGQICDPGFTIPSGDPGQTYTGVRAGADTQCICSNVYYNLLVVCGACEGAETVLWGVYSSNCTSTFEGMPPTVPIPAGLAIPHWAFTPVLSNGSVNVPAIIADNSPDVTGTASATTQSASQTGPSSPVTPTSFLPSPSQSPDNSSGGGGGTNAGAIAGGVVGGIAGLIILAGLAFFLHRYLNKKKVADGAESGNARPLTSVSPPGWVSPEQGSTLRSMSHYRGDSYGSDTAPKLYNPDDPSTFPPPVHSTIVRAVSPGQPTINSSFSAFPHTTTPSEYGEWSPYNRPTSTAPEI</sequence>
<keyword evidence="2" id="KW-0812">Transmembrane</keyword>
<evidence type="ECO:0000256" key="1">
    <source>
        <dbReference type="SAM" id="MobiDB-lite"/>
    </source>
</evidence>
<feature type="signal peptide" evidence="3">
    <location>
        <begin position="1"/>
        <end position="25"/>
    </location>
</feature>
<evidence type="ECO:0000313" key="5">
    <source>
        <dbReference type="Proteomes" id="UP000297245"/>
    </source>
</evidence>
<dbReference type="AlphaFoldDB" id="A0A4S8L249"/>
<feature type="compositionally biased region" description="Polar residues" evidence="1">
    <location>
        <begin position="183"/>
        <end position="199"/>
    </location>
</feature>
<feature type="region of interest" description="Disordered" evidence="1">
    <location>
        <begin position="163"/>
        <end position="205"/>
    </location>
</feature>
<feature type="transmembrane region" description="Helical" evidence="2">
    <location>
        <begin position="208"/>
        <end position="232"/>
    </location>
</feature>
<keyword evidence="2" id="KW-1133">Transmembrane helix</keyword>
<keyword evidence="5" id="KW-1185">Reference proteome</keyword>
<gene>
    <name evidence="4" type="ORF">K435DRAFT_844507</name>
</gene>
<evidence type="ECO:0000313" key="4">
    <source>
        <dbReference type="EMBL" id="THU82048.1"/>
    </source>
</evidence>
<feature type="compositionally biased region" description="Polar residues" evidence="1">
    <location>
        <begin position="317"/>
        <end position="331"/>
    </location>
</feature>
<dbReference type="Proteomes" id="UP000297245">
    <property type="component" value="Unassembled WGS sequence"/>
</dbReference>
<reference evidence="4 5" key="1">
    <citation type="journal article" date="2019" name="Nat. Ecol. Evol.">
        <title>Megaphylogeny resolves global patterns of mushroom evolution.</title>
        <authorList>
            <person name="Varga T."/>
            <person name="Krizsan K."/>
            <person name="Foldi C."/>
            <person name="Dima B."/>
            <person name="Sanchez-Garcia M."/>
            <person name="Sanchez-Ramirez S."/>
            <person name="Szollosi G.J."/>
            <person name="Szarkandi J.G."/>
            <person name="Papp V."/>
            <person name="Albert L."/>
            <person name="Andreopoulos W."/>
            <person name="Angelini C."/>
            <person name="Antonin V."/>
            <person name="Barry K.W."/>
            <person name="Bougher N.L."/>
            <person name="Buchanan P."/>
            <person name="Buyck B."/>
            <person name="Bense V."/>
            <person name="Catcheside P."/>
            <person name="Chovatia M."/>
            <person name="Cooper J."/>
            <person name="Damon W."/>
            <person name="Desjardin D."/>
            <person name="Finy P."/>
            <person name="Geml J."/>
            <person name="Haridas S."/>
            <person name="Hughes K."/>
            <person name="Justo A."/>
            <person name="Karasinski D."/>
            <person name="Kautmanova I."/>
            <person name="Kiss B."/>
            <person name="Kocsube S."/>
            <person name="Kotiranta H."/>
            <person name="LaButti K.M."/>
            <person name="Lechner B.E."/>
            <person name="Liimatainen K."/>
            <person name="Lipzen A."/>
            <person name="Lukacs Z."/>
            <person name="Mihaltcheva S."/>
            <person name="Morgado L.N."/>
            <person name="Niskanen T."/>
            <person name="Noordeloos M.E."/>
            <person name="Ohm R.A."/>
            <person name="Ortiz-Santana B."/>
            <person name="Ovrebo C."/>
            <person name="Racz N."/>
            <person name="Riley R."/>
            <person name="Savchenko A."/>
            <person name="Shiryaev A."/>
            <person name="Soop K."/>
            <person name="Spirin V."/>
            <person name="Szebenyi C."/>
            <person name="Tomsovsky M."/>
            <person name="Tulloss R.E."/>
            <person name="Uehling J."/>
            <person name="Grigoriev I.V."/>
            <person name="Vagvolgyi C."/>
            <person name="Papp T."/>
            <person name="Martin F.M."/>
            <person name="Miettinen O."/>
            <person name="Hibbett D.S."/>
            <person name="Nagy L.G."/>
        </authorList>
    </citation>
    <scope>NUCLEOTIDE SEQUENCE [LARGE SCALE GENOMIC DNA]</scope>
    <source>
        <strain evidence="4 5">CBS 962.96</strain>
    </source>
</reference>
<feature type="region of interest" description="Disordered" evidence="1">
    <location>
        <begin position="242"/>
        <end position="269"/>
    </location>
</feature>
<protein>
    <recommendedName>
        <fullName evidence="6">Mid2 domain-containing protein</fullName>
    </recommendedName>
</protein>
<keyword evidence="2" id="KW-0472">Membrane</keyword>
<feature type="compositionally biased region" description="Low complexity" evidence="1">
    <location>
        <begin position="164"/>
        <end position="181"/>
    </location>
</feature>
<feature type="region of interest" description="Disordered" evidence="1">
    <location>
        <begin position="317"/>
        <end position="349"/>
    </location>
</feature>
<feature type="chain" id="PRO_5020764337" description="Mid2 domain-containing protein" evidence="3">
    <location>
        <begin position="26"/>
        <end position="349"/>
    </location>
</feature>
<dbReference type="OrthoDB" id="2576311at2759"/>
<accession>A0A4S8L249</accession>
<evidence type="ECO:0008006" key="6">
    <source>
        <dbReference type="Google" id="ProtNLM"/>
    </source>
</evidence>
<evidence type="ECO:0000256" key="3">
    <source>
        <dbReference type="SAM" id="SignalP"/>
    </source>
</evidence>